<reference evidence="1 2" key="1">
    <citation type="journal article" date="2019" name="Sci. Rep.">
        <title>A high-quality genome of Eragrostis curvula grass provides insights into Poaceae evolution and supports new strategies to enhance forage quality.</title>
        <authorList>
            <person name="Carballo J."/>
            <person name="Santos B.A.C.M."/>
            <person name="Zappacosta D."/>
            <person name="Garbus I."/>
            <person name="Selva J.P."/>
            <person name="Gallo C.A."/>
            <person name="Diaz A."/>
            <person name="Albertini E."/>
            <person name="Caccamo M."/>
            <person name="Echenique V."/>
        </authorList>
    </citation>
    <scope>NUCLEOTIDE SEQUENCE [LARGE SCALE GENOMIC DNA]</scope>
    <source>
        <strain evidence="2">cv. Victoria</strain>
        <tissue evidence="1">Leaf</tissue>
    </source>
</reference>
<protein>
    <submittedName>
        <fullName evidence="1">Uncharacterized protein</fullName>
    </submittedName>
</protein>
<sequence>MSIGPRAAADQSMGVAACPKSTWIKESGACEQFSIEYLIRFHISLEANSRFWKWFWGKVHKASSAGFWAATGILFNSMKTSMDRSITLQLPGNEEDKKEEGESRVLKAVQDELQKLSKQQADGLAEGFKNLQKMQSAEWRLIRQELSIFRVTAEASLLKALPKSLVIRDMVNPDHYVPPFAESNKSDFMLELAL</sequence>
<organism evidence="1 2">
    <name type="scientific">Eragrostis curvula</name>
    <name type="common">weeping love grass</name>
    <dbReference type="NCBI Taxonomy" id="38414"/>
    <lineage>
        <taxon>Eukaryota</taxon>
        <taxon>Viridiplantae</taxon>
        <taxon>Streptophyta</taxon>
        <taxon>Embryophyta</taxon>
        <taxon>Tracheophyta</taxon>
        <taxon>Spermatophyta</taxon>
        <taxon>Magnoliopsida</taxon>
        <taxon>Liliopsida</taxon>
        <taxon>Poales</taxon>
        <taxon>Poaceae</taxon>
        <taxon>PACMAD clade</taxon>
        <taxon>Chloridoideae</taxon>
        <taxon>Eragrostideae</taxon>
        <taxon>Eragrostidinae</taxon>
        <taxon>Eragrostis</taxon>
    </lineage>
</organism>
<dbReference type="Proteomes" id="UP000324897">
    <property type="component" value="Chromosome 6"/>
</dbReference>
<gene>
    <name evidence="1" type="ORF">EJB05_02387</name>
</gene>
<dbReference type="EMBL" id="RWGY01000002">
    <property type="protein sequence ID" value="TVU50987.1"/>
    <property type="molecule type" value="Genomic_DNA"/>
</dbReference>
<keyword evidence="2" id="KW-1185">Reference proteome</keyword>
<comment type="caution">
    <text evidence="1">The sequence shown here is derived from an EMBL/GenBank/DDBJ whole genome shotgun (WGS) entry which is preliminary data.</text>
</comment>
<proteinExistence type="predicted"/>
<name>A0A5J9WST4_9POAL</name>
<evidence type="ECO:0000313" key="1">
    <source>
        <dbReference type="EMBL" id="TVU50987.1"/>
    </source>
</evidence>
<evidence type="ECO:0000313" key="2">
    <source>
        <dbReference type="Proteomes" id="UP000324897"/>
    </source>
</evidence>
<dbReference type="Gramene" id="TVU50987">
    <property type="protein sequence ID" value="TVU50987"/>
    <property type="gene ID" value="EJB05_02387"/>
</dbReference>
<accession>A0A5J9WST4</accession>
<dbReference type="AlphaFoldDB" id="A0A5J9WST4"/>